<accession>A0AAJ7UKQ9</accession>
<keyword evidence="6 9" id="KW-0645">Protease</keyword>
<dbReference type="GO" id="GO:0004197">
    <property type="term" value="F:cysteine-type endopeptidase activity"/>
    <property type="evidence" value="ECO:0007669"/>
    <property type="project" value="UniProtKB-EC"/>
</dbReference>
<dbReference type="GO" id="GO:0009636">
    <property type="term" value="P:response to toxic substance"/>
    <property type="evidence" value="ECO:0007669"/>
    <property type="project" value="TreeGrafter"/>
</dbReference>
<dbReference type="InterPro" id="IPR004134">
    <property type="entry name" value="Peptidase_C1B"/>
</dbReference>
<evidence type="ECO:0000256" key="5">
    <source>
        <dbReference type="ARBA" id="ARBA00022490"/>
    </source>
</evidence>
<evidence type="ECO:0000256" key="1">
    <source>
        <dbReference type="ARBA" id="ARBA00000423"/>
    </source>
</evidence>
<evidence type="ECO:0000256" key="4">
    <source>
        <dbReference type="ARBA" id="ARBA00022227"/>
    </source>
</evidence>
<evidence type="ECO:0000256" key="6">
    <source>
        <dbReference type="ARBA" id="ARBA00022670"/>
    </source>
</evidence>
<feature type="active site" evidence="10">
    <location>
        <position position="72"/>
    </location>
</feature>
<comment type="catalytic activity">
    <reaction evidence="1 9">
        <text>Inactivates bleomycin B2 (a cytotoxic glycometallopeptide) by hydrolysis of a carboxyamide bond of beta-aminoalanine, but also shows general aminopeptidase activity. The specificity varies somewhat with source, but amino acid arylamides of Met, Leu and Ala are preferred.</text>
        <dbReference type="EC" id="3.4.22.40"/>
    </reaction>
</comment>
<dbReference type="GO" id="GO:0005737">
    <property type="term" value="C:cytoplasm"/>
    <property type="evidence" value="ECO:0007669"/>
    <property type="project" value="UniProtKB-SubCell"/>
</dbReference>
<comment type="subcellular location">
    <subcellularLocation>
        <location evidence="2 9">Cytoplasm</location>
    </subcellularLocation>
</comment>
<evidence type="ECO:0000313" key="12">
    <source>
        <dbReference type="RefSeq" id="XP_032836507.1"/>
    </source>
</evidence>
<dbReference type="GO" id="GO:0006508">
    <property type="term" value="P:proteolysis"/>
    <property type="evidence" value="ECO:0007669"/>
    <property type="project" value="UniProtKB-KW"/>
</dbReference>
<dbReference type="RefSeq" id="XP_032836508.1">
    <property type="nucleotide sequence ID" value="XM_032980617.1"/>
</dbReference>
<dbReference type="CDD" id="cd00585">
    <property type="entry name" value="Peptidase_C1B"/>
    <property type="match status" value="1"/>
</dbReference>
<keyword evidence="7 9" id="KW-0378">Hydrolase</keyword>
<reference evidence="12 13" key="1">
    <citation type="submission" date="2025-04" db="UniProtKB">
        <authorList>
            <consortium name="RefSeq"/>
        </authorList>
    </citation>
    <scope>IDENTIFICATION</scope>
    <source>
        <tissue evidence="12 13">Sperm</tissue>
    </source>
</reference>
<dbReference type="GeneID" id="116958121"/>
<keyword evidence="11" id="KW-1185">Reference proteome</keyword>
<dbReference type="RefSeq" id="XP_032836507.1">
    <property type="nucleotide sequence ID" value="XM_032980616.1"/>
</dbReference>
<dbReference type="GO" id="GO:0070005">
    <property type="term" value="F:cysteine-type aminopeptidase activity"/>
    <property type="evidence" value="ECO:0007669"/>
    <property type="project" value="InterPro"/>
</dbReference>
<dbReference type="KEGG" id="pmrn:116958121"/>
<dbReference type="AlphaFoldDB" id="A0AAJ7UKQ9"/>
<feature type="active site" evidence="10">
    <location>
        <position position="371"/>
    </location>
</feature>
<dbReference type="InterPro" id="IPR000169">
    <property type="entry name" value="Pept_cys_AS"/>
</dbReference>
<dbReference type="Gene3D" id="3.90.70.10">
    <property type="entry name" value="Cysteine proteinases"/>
    <property type="match status" value="1"/>
</dbReference>
<sequence length="455" mass="51979">MAKALTREQVERYEKGIQEEPRYRLARNFVSAHDPLEVCADASVLRSACHVYAHCIPAEGKPTSNQKNSGRCWIFACLNVMRLPFIKKFNIEDFEFSQTYLFFWDKVERCHYLLRALVETAQRGEAADGRLLQFLLSNPCNDGGQWHMLVNLIEKYGVMPKKNYPECHTSEASRRMNEILNHKMREYCLRLRKMVDKGSGMEEIDQEIDIMVEEVYRVVSICLGCPPSSFTWDYKDKEKAFHSLGPLTPLQFYQQHVKPLYDVATKVCLVNDPRPHNEYGRLYTVEFLGNVVGGHPTLYVNQPAQLLKSLAAASIRSGEAVWFGCDVGKHFHGKLGIHDMNLYNHELVFGVSIKSMTKSERLIYGDSLMTHAMVLTAYSDVEGKEGAEYEKWRVENSWGDDRGCKGYLSMCDAWFSEFVYEVVVDRSLCPEAVLAVLAQEPHVLPAWDPMGALAS</sequence>
<dbReference type="PANTHER" id="PTHR10363:SF2">
    <property type="entry name" value="BLEOMYCIN HYDROLASE"/>
    <property type="match status" value="1"/>
</dbReference>
<dbReference type="PROSITE" id="PS00139">
    <property type="entry name" value="THIOL_PROTEASE_CYS"/>
    <property type="match status" value="1"/>
</dbReference>
<dbReference type="SUPFAM" id="SSF54001">
    <property type="entry name" value="Cysteine proteinases"/>
    <property type="match status" value="1"/>
</dbReference>
<evidence type="ECO:0000256" key="7">
    <source>
        <dbReference type="ARBA" id="ARBA00022801"/>
    </source>
</evidence>
<comment type="similarity">
    <text evidence="9">Belongs to the peptidase C1 family.</text>
</comment>
<evidence type="ECO:0000256" key="2">
    <source>
        <dbReference type="ARBA" id="ARBA00004496"/>
    </source>
</evidence>
<dbReference type="PIRSF" id="PIRSF005700">
    <property type="entry name" value="PepC"/>
    <property type="match status" value="1"/>
</dbReference>
<dbReference type="FunFam" id="3.90.70.10:FF:000021">
    <property type="entry name" value="Bleomycin hydrolase"/>
    <property type="match status" value="1"/>
</dbReference>
<evidence type="ECO:0000256" key="3">
    <source>
        <dbReference type="ARBA" id="ARBA00012465"/>
    </source>
</evidence>
<proteinExistence type="inferred from homology"/>
<name>A0AAJ7UKQ9_PETMA</name>
<organism evidence="11 13">
    <name type="scientific">Petromyzon marinus</name>
    <name type="common">Sea lamprey</name>
    <dbReference type="NCBI Taxonomy" id="7757"/>
    <lineage>
        <taxon>Eukaryota</taxon>
        <taxon>Metazoa</taxon>
        <taxon>Chordata</taxon>
        <taxon>Craniata</taxon>
        <taxon>Vertebrata</taxon>
        <taxon>Cyclostomata</taxon>
        <taxon>Hyperoartia</taxon>
        <taxon>Petromyzontiformes</taxon>
        <taxon>Petromyzontidae</taxon>
        <taxon>Petromyzon</taxon>
    </lineage>
</organism>
<dbReference type="Pfam" id="PF03051">
    <property type="entry name" value="Peptidase_C1_2"/>
    <property type="match status" value="1"/>
</dbReference>
<evidence type="ECO:0000256" key="8">
    <source>
        <dbReference type="ARBA" id="ARBA00022807"/>
    </source>
</evidence>
<dbReference type="GO" id="GO:0043418">
    <property type="term" value="P:homocysteine catabolic process"/>
    <property type="evidence" value="ECO:0007669"/>
    <property type="project" value="TreeGrafter"/>
</dbReference>
<dbReference type="Proteomes" id="UP001318040">
    <property type="component" value="Chromosome 72"/>
</dbReference>
<keyword evidence="5 9" id="KW-0963">Cytoplasm</keyword>
<evidence type="ECO:0000313" key="13">
    <source>
        <dbReference type="RefSeq" id="XP_032836508.1"/>
    </source>
</evidence>
<dbReference type="InterPro" id="IPR038765">
    <property type="entry name" value="Papain-like_cys_pep_sf"/>
</dbReference>
<dbReference type="PANTHER" id="PTHR10363">
    <property type="entry name" value="BLEOMYCIN HYDROLASE"/>
    <property type="match status" value="1"/>
</dbReference>
<evidence type="ECO:0000256" key="10">
    <source>
        <dbReference type="PIRSR" id="PIRSR005700-1"/>
    </source>
</evidence>
<keyword evidence="8 9" id="KW-0788">Thiol protease</keyword>
<evidence type="ECO:0000256" key="9">
    <source>
        <dbReference type="PIRNR" id="PIRNR005700"/>
    </source>
</evidence>
<evidence type="ECO:0000313" key="11">
    <source>
        <dbReference type="Proteomes" id="UP001318040"/>
    </source>
</evidence>
<feature type="active site" evidence="10">
    <location>
        <position position="396"/>
    </location>
</feature>
<dbReference type="EC" id="3.4.22.40" evidence="3 9"/>
<protein>
    <recommendedName>
        <fullName evidence="4 9">Bleomycin hydrolase</fullName>
        <ecNumber evidence="3 9">3.4.22.40</ecNumber>
    </recommendedName>
</protein>
<gene>
    <name evidence="12 13" type="primary">BLMH</name>
</gene>